<evidence type="ECO:0000256" key="10">
    <source>
        <dbReference type="ARBA" id="ARBA00093636"/>
    </source>
</evidence>
<dbReference type="SMR" id="B4JTY9"/>
<evidence type="ECO:0000256" key="6">
    <source>
        <dbReference type="ARBA" id="ARBA00022990"/>
    </source>
</evidence>
<dbReference type="SUPFAM" id="SSF75217">
    <property type="entry name" value="alpha/beta knot"/>
    <property type="match status" value="1"/>
</dbReference>
<dbReference type="Pfam" id="PF00588">
    <property type="entry name" value="SpoU_methylase"/>
    <property type="match status" value="1"/>
</dbReference>
<name>B4JTY9_DROGR</name>
<keyword evidence="5" id="KW-0694">RNA-binding</keyword>
<proteinExistence type="inferred from homology"/>
<dbReference type="InterPro" id="IPR029026">
    <property type="entry name" value="tRNA_m1G_MTases_N"/>
</dbReference>
<dbReference type="eggNOG" id="KOG0839">
    <property type="taxonomic scope" value="Eukaryota"/>
</dbReference>
<accession>B4JTY9</accession>
<keyword evidence="14" id="KW-1185">Reference proteome</keyword>
<evidence type="ECO:0000313" key="14">
    <source>
        <dbReference type="Proteomes" id="UP000001070"/>
    </source>
</evidence>
<evidence type="ECO:0000256" key="2">
    <source>
        <dbReference type="ARBA" id="ARBA00022603"/>
    </source>
</evidence>
<dbReference type="InterPro" id="IPR001537">
    <property type="entry name" value="SpoU_MeTrfase"/>
</dbReference>
<keyword evidence="3" id="KW-0808">Transferase</keyword>
<comment type="function">
    <text evidence="8">S-adenosyl-L-methionine-dependent 2'-O-ribose methyltransferase that catalyzes the formation of 2'-O-methylguanosine at position 18 (Gm18) in a subset of tRNA. Selectively mediates Gm18 methylation of tRNAGln-TTG/CTG and tRNASer-TGA/GCT. Gm18 modification can enhance the stability of modified tRNAs.</text>
</comment>
<keyword evidence="4" id="KW-0949">S-adenosyl-L-methionine</keyword>
<feature type="domain" description="tRNA/rRNA methyltransferase SpoU type" evidence="12">
    <location>
        <begin position="1007"/>
        <end position="1148"/>
    </location>
</feature>
<dbReference type="STRING" id="7222.B4JTY9"/>
<dbReference type="EMBL" id="CH916374">
    <property type="protein sequence ID" value="EDV91568.1"/>
    <property type="molecule type" value="Genomic_DNA"/>
</dbReference>
<keyword evidence="6" id="KW-0007">Acetylation</keyword>
<evidence type="ECO:0000256" key="5">
    <source>
        <dbReference type="ARBA" id="ARBA00022884"/>
    </source>
</evidence>
<evidence type="ECO:0000256" key="9">
    <source>
        <dbReference type="ARBA" id="ARBA00093594"/>
    </source>
</evidence>
<evidence type="ECO:0000256" key="1">
    <source>
        <dbReference type="ARBA" id="ARBA00007228"/>
    </source>
</evidence>
<dbReference type="CDD" id="cd18091">
    <property type="entry name" value="SpoU-like_TRM3-like"/>
    <property type="match status" value="1"/>
</dbReference>
<evidence type="ECO:0000256" key="11">
    <source>
        <dbReference type="ARBA" id="ARBA00093656"/>
    </source>
</evidence>
<evidence type="ECO:0000313" key="13">
    <source>
        <dbReference type="EMBL" id="EDV91568.1"/>
    </source>
</evidence>
<dbReference type="FunCoup" id="B4JTY9">
    <property type="interactions" value="4"/>
</dbReference>
<dbReference type="EC" id="2.1.1.34" evidence="9"/>
<dbReference type="AlphaFoldDB" id="B4JTY9"/>
<dbReference type="Gene3D" id="3.40.1280.10">
    <property type="match status" value="1"/>
</dbReference>
<evidence type="ECO:0000256" key="3">
    <source>
        <dbReference type="ARBA" id="ARBA00022679"/>
    </source>
</evidence>
<evidence type="ECO:0000259" key="12">
    <source>
        <dbReference type="Pfam" id="PF00588"/>
    </source>
</evidence>
<dbReference type="GO" id="GO:0030488">
    <property type="term" value="P:tRNA methylation"/>
    <property type="evidence" value="ECO:0007669"/>
    <property type="project" value="InterPro"/>
</dbReference>
<dbReference type="KEGG" id="dgr:6568114"/>
<comment type="catalytic activity">
    <reaction evidence="7">
        <text>guanosine(18) in tRNA + S-adenosyl-L-methionine = 2'-O-methylguanosine(18) in tRNA + S-adenosyl-L-homocysteine + H(+)</text>
        <dbReference type="Rhea" id="RHEA:20077"/>
        <dbReference type="Rhea" id="RHEA-COMP:10190"/>
        <dbReference type="Rhea" id="RHEA-COMP:10192"/>
        <dbReference type="ChEBI" id="CHEBI:15378"/>
        <dbReference type="ChEBI" id="CHEBI:57856"/>
        <dbReference type="ChEBI" id="CHEBI:59789"/>
        <dbReference type="ChEBI" id="CHEBI:74269"/>
        <dbReference type="ChEBI" id="CHEBI:74445"/>
        <dbReference type="EC" id="2.1.1.34"/>
    </reaction>
    <physiologicalReaction direction="left-to-right" evidence="7">
        <dbReference type="Rhea" id="RHEA:20078"/>
    </physiologicalReaction>
</comment>
<dbReference type="InterPro" id="IPR044748">
    <property type="entry name" value="Trm3/TARBP1_C"/>
</dbReference>
<evidence type="ECO:0000256" key="4">
    <source>
        <dbReference type="ARBA" id="ARBA00022691"/>
    </source>
</evidence>
<dbReference type="Proteomes" id="UP000001070">
    <property type="component" value="Unassembled WGS sequence"/>
</dbReference>
<gene>
    <name evidence="13" type="primary">Dgri\GH13300</name>
    <name evidence="13" type="ORF">Dgri_GH13300</name>
</gene>
<evidence type="ECO:0000256" key="7">
    <source>
        <dbReference type="ARBA" id="ARBA00093266"/>
    </source>
</evidence>
<dbReference type="PhylomeDB" id="B4JTY9"/>
<dbReference type="GO" id="GO:0003723">
    <property type="term" value="F:RNA binding"/>
    <property type="evidence" value="ECO:0007669"/>
    <property type="project" value="UniProtKB-KW"/>
</dbReference>
<dbReference type="PANTHER" id="PTHR12029:SF11">
    <property type="entry name" value="METHYLTRANSFERASE TARBP1-RELATED"/>
    <property type="match status" value="1"/>
</dbReference>
<dbReference type="FunFam" id="3.40.1280.10:FF:000010">
    <property type="entry name" value="probable methyltransferase TARBP1"/>
    <property type="match status" value="1"/>
</dbReference>
<dbReference type="HOGENOM" id="CLU_008457_0_0_1"/>
<dbReference type="GO" id="GO:0141100">
    <property type="term" value="F:tRNA (guanine(18)-2'-O)-methyltransferase activity"/>
    <property type="evidence" value="ECO:0007669"/>
    <property type="project" value="UniProtKB-EC"/>
</dbReference>
<sequence>MSLPSTKATTATTTHAVVQAVDTYIQNQNLLGEIAELDELLYDLIDLHKDSELSLKRVLQCIYNLLQSNNKYNVKFGPKIFHKLISVVIADRRDDDDSGTHGLRRQLVANVLVCVQIHLRKYPRIDGKFLLRQLWSLSLSSERQPYAAQILVQLFDDFVRELSAECACSIELYTVIKTLLQSELREHRKSAHFLMRKLQMIMLTANAEATTTLSTLVLDSLKCRESHWSSYVTIMETLEEQQSHLVLPTLGTLLPRIASSNQGDEWLSWLRILYVKLLQDNNILVLRWTLSYFFKHFDVAKLLRLNLLAEFLAATNRTQLYNVECNVLPALDVEKFILPADTQRFLEALVTVPWVSVPLHFWLLHCTETKTLQVASYNKNVLLKLSSRVRTLRNPKIRMNCNKCVFLLLEDTIESLTLADYLIFIETLFNASDDFYSDTNRLIRKIKNCDNIKEEIVYFSKRCYEIIFGDTCQSDFVNEFIKLLNYLPKDRHGWGRFLPLSRRANLESNLEFYTNQYNVNIEYFQKGAHIRELQQHLMQQLNCQTKDEKSYVMEHCVDWFVQMHLKSWSQLKELKLQPIDLLEHGTRKTHNHLAMLLETIDSPLPDITNMLAKFVAIMKNDIHSSVIAVALLQYAAKNLNDDENEKLLEDILIIIKDWSLILGILMKAKILPNSIVVNGILDGDTSTGDARIEAAYVNKILGDVYNDVVYRAQCIDFVTHQSDGKVSDICDELLRINKELTEKKPRYFENCKEHRIKIRIAKALLTMQGKIKWSDEMWTAVLAPNDQLNISYIYECLVAQLMPSVTTLLDRMQSLASLKPSQQVSIISVVHIYCVINWKNIEFQHLQEIVSLILPHTMGAHYQTRLLAQLVLHRLAVKSEESSIECPILNTVKTSIEITLGSKLHDLQKETRLLLPTVISQSAADNILYMTNTPFDEYVNFNIRFNDKVIEESRTAFKSKRNSSTNVHGVLADTANLNVQRKMNPVNDIYPYMELDEADGKHREQEMIVVASLIDKLPNLGGLARTCEVLGVKTLILAAKSLADKSDFTNLSMTAEKTLNIAEVKPTALAEFLIEKQSLGYKVVGAEQTAQSISFTDFKFPEKCILLLGHEKHGIPVDLIALLDFAVEIPQFGVVRSLNVHVTGSLFIWEYCKQHSKK</sequence>
<protein>
    <recommendedName>
        <fullName evidence="10">tRNA (guanosine(18)-2'-O)-methyltransferase TARBP1</fullName>
        <ecNumber evidence="9">2.1.1.34</ecNumber>
    </recommendedName>
    <alternativeName>
        <fullName evidence="11">TAR RNA-binding protein 1</fullName>
    </alternativeName>
</protein>
<dbReference type="InterPro" id="IPR029028">
    <property type="entry name" value="Alpha/beta_knot_MTases"/>
</dbReference>
<dbReference type="PANTHER" id="PTHR12029">
    <property type="entry name" value="RNA METHYLTRANSFERASE"/>
    <property type="match status" value="1"/>
</dbReference>
<dbReference type="InParanoid" id="B4JTY9"/>
<dbReference type="OMA" id="GIMENLE"/>
<comment type="similarity">
    <text evidence="1">Belongs to the class IV-like SAM-binding methyltransferase superfamily. RNA methyltransferase TrmH family.</text>
</comment>
<keyword evidence="2" id="KW-0489">Methyltransferase</keyword>
<organism evidence="14">
    <name type="scientific">Drosophila grimshawi</name>
    <name type="common">Hawaiian fruit fly</name>
    <name type="synonym">Idiomyia grimshawi</name>
    <dbReference type="NCBI Taxonomy" id="7222"/>
    <lineage>
        <taxon>Eukaryota</taxon>
        <taxon>Metazoa</taxon>
        <taxon>Ecdysozoa</taxon>
        <taxon>Arthropoda</taxon>
        <taxon>Hexapoda</taxon>
        <taxon>Insecta</taxon>
        <taxon>Pterygota</taxon>
        <taxon>Neoptera</taxon>
        <taxon>Endopterygota</taxon>
        <taxon>Diptera</taxon>
        <taxon>Brachycera</taxon>
        <taxon>Muscomorpha</taxon>
        <taxon>Ephydroidea</taxon>
        <taxon>Drosophilidae</taxon>
        <taxon>Drosophila</taxon>
        <taxon>Hawaiian Drosophila</taxon>
    </lineage>
</organism>
<evidence type="ECO:0000256" key="8">
    <source>
        <dbReference type="ARBA" id="ARBA00093361"/>
    </source>
</evidence>
<reference evidence="13 14" key="1">
    <citation type="journal article" date="2007" name="Nature">
        <title>Evolution of genes and genomes on the Drosophila phylogeny.</title>
        <authorList>
            <consortium name="Drosophila 12 Genomes Consortium"/>
            <person name="Clark A.G."/>
            <person name="Eisen M.B."/>
            <person name="Smith D.R."/>
            <person name="Bergman C.M."/>
            <person name="Oliver B."/>
            <person name="Markow T.A."/>
            <person name="Kaufman T.C."/>
            <person name="Kellis M."/>
            <person name="Gelbart W."/>
            <person name="Iyer V.N."/>
            <person name="Pollard D.A."/>
            <person name="Sackton T.B."/>
            <person name="Larracuente A.M."/>
            <person name="Singh N.D."/>
            <person name="Abad J.P."/>
            <person name="Abt D.N."/>
            <person name="Adryan B."/>
            <person name="Aguade M."/>
            <person name="Akashi H."/>
            <person name="Anderson W.W."/>
            <person name="Aquadro C.F."/>
            <person name="Ardell D.H."/>
            <person name="Arguello R."/>
            <person name="Artieri C.G."/>
            <person name="Barbash D.A."/>
            <person name="Barker D."/>
            <person name="Barsanti P."/>
            <person name="Batterham P."/>
            <person name="Batzoglou S."/>
            <person name="Begun D."/>
            <person name="Bhutkar A."/>
            <person name="Blanco E."/>
            <person name="Bosak S.A."/>
            <person name="Bradley R.K."/>
            <person name="Brand A.D."/>
            <person name="Brent M.R."/>
            <person name="Brooks A.N."/>
            <person name="Brown R.H."/>
            <person name="Butlin R.K."/>
            <person name="Caggese C."/>
            <person name="Calvi B.R."/>
            <person name="Bernardo de Carvalho A."/>
            <person name="Caspi A."/>
            <person name="Castrezana S."/>
            <person name="Celniker S.E."/>
            <person name="Chang J.L."/>
            <person name="Chapple C."/>
            <person name="Chatterji S."/>
            <person name="Chinwalla A."/>
            <person name="Civetta A."/>
            <person name="Clifton S.W."/>
            <person name="Comeron J.M."/>
            <person name="Costello J.C."/>
            <person name="Coyne J.A."/>
            <person name="Daub J."/>
            <person name="David R.G."/>
            <person name="Delcher A.L."/>
            <person name="Delehaunty K."/>
            <person name="Do C.B."/>
            <person name="Ebling H."/>
            <person name="Edwards K."/>
            <person name="Eickbush T."/>
            <person name="Evans J.D."/>
            <person name="Filipski A."/>
            <person name="Findeiss S."/>
            <person name="Freyhult E."/>
            <person name="Fulton L."/>
            <person name="Fulton R."/>
            <person name="Garcia A.C."/>
            <person name="Gardiner A."/>
            <person name="Garfield D.A."/>
            <person name="Garvin B.E."/>
            <person name="Gibson G."/>
            <person name="Gilbert D."/>
            <person name="Gnerre S."/>
            <person name="Godfrey J."/>
            <person name="Good R."/>
            <person name="Gotea V."/>
            <person name="Gravely B."/>
            <person name="Greenberg A.J."/>
            <person name="Griffiths-Jones S."/>
            <person name="Gross S."/>
            <person name="Guigo R."/>
            <person name="Gustafson E.A."/>
            <person name="Haerty W."/>
            <person name="Hahn M.W."/>
            <person name="Halligan D.L."/>
            <person name="Halpern A.L."/>
            <person name="Halter G.M."/>
            <person name="Han M.V."/>
            <person name="Heger A."/>
            <person name="Hillier L."/>
            <person name="Hinrichs A.S."/>
            <person name="Holmes I."/>
            <person name="Hoskins R.A."/>
            <person name="Hubisz M.J."/>
            <person name="Hultmark D."/>
            <person name="Huntley M.A."/>
            <person name="Jaffe D.B."/>
            <person name="Jagadeeshan S."/>
            <person name="Jeck W.R."/>
            <person name="Johnson J."/>
            <person name="Jones C.D."/>
            <person name="Jordan W.C."/>
            <person name="Karpen G.H."/>
            <person name="Kataoka E."/>
            <person name="Keightley P.D."/>
            <person name="Kheradpour P."/>
            <person name="Kirkness E.F."/>
            <person name="Koerich L.B."/>
            <person name="Kristiansen K."/>
            <person name="Kudrna D."/>
            <person name="Kulathinal R.J."/>
            <person name="Kumar S."/>
            <person name="Kwok R."/>
            <person name="Lander E."/>
            <person name="Langley C.H."/>
            <person name="Lapoint R."/>
            <person name="Lazzaro B.P."/>
            <person name="Lee S.J."/>
            <person name="Levesque L."/>
            <person name="Li R."/>
            <person name="Lin C.F."/>
            <person name="Lin M.F."/>
            <person name="Lindblad-Toh K."/>
            <person name="Llopart A."/>
            <person name="Long M."/>
            <person name="Low L."/>
            <person name="Lozovsky E."/>
            <person name="Lu J."/>
            <person name="Luo M."/>
            <person name="Machado C.A."/>
            <person name="Makalowski W."/>
            <person name="Marzo M."/>
            <person name="Matsuda M."/>
            <person name="Matzkin L."/>
            <person name="McAllister B."/>
            <person name="McBride C.S."/>
            <person name="McKernan B."/>
            <person name="McKernan K."/>
            <person name="Mendez-Lago M."/>
            <person name="Minx P."/>
            <person name="Mollenhauer M.U."/>
            <person name="Montooth K."/>
            <person name="Mount S.M."/>
            <person name="Mu X."/>
            <person name="Myers E."/>
            <person name="Negre B."/>
            <person name="Newfeld S."/>
            <person name="Nielsen R."/>
            <person name="Noor M.A."/>
            <person name="O'Grady P."/>
            <person name="Pachter L."/>
            <person name="Papaceit M."/>
            <person name="Parisi M.J."/>
            <person name="Parisi M."/>
            <person name="Parts L."/>
            <person name="Pedersen J.S."/>
            <person name="Pesole G."/>
            <person name="Phillippy A.M."/>
            <person name="Ponting C.P."/>
            <person name="Pop M."/>
            <person name="Porcelli D."/>
            <person name="Powell J.R."/>
            <person name="Prohaska S."/>
            <person name="Pruitt K."/>
            <person name="Puig M."/>
            <person name="Quesneville H."/>
            <person name="Ram K.R."/>
            <person name="Rand D."/>
            <person name="Rasmussen M.D."/>
            <person name="Reed L.K."/>
            <person name="Reenan R."/>
            <person name="Reily A."/>
            <person name="Remington K.A."/>
            <person name="Rieger T.T."/>
            <person name="Ritchie M.G."/>
            <person name="Robin C."/>
            <person name="Rogers Y.H."/>
            <person name="Rohde C."/>
            <person name="Rozas J."/>
            <person name="Rubenfield M.J."/>
            <person name="Ruiz A."/>
            <person name="Russo S."/>
            <person name="Salzberg S.L."/>
            <person name="Sanchez-Gracia A."/>
            <person name="Saranga D.J."/>
            <person name="Sato H."/>
            <person name="Schaeffer S.W."/>
            <person name="Schatz M.C."/>
            <person name="Schlenke T."/>
            <person name="Schwartz R."/>
            <person name="Segarra C."/>
            <person name="Singh R.S."/>
            <person name="Sirot L."/>
            <person name="Sirota M."/>
            <person name="Sisneros N.B."/>
            <person name="Smith C.D."/>
            <person name="Smith T.F."/>
            <person name="Spieth J."/>
            <person name="Stage D.E."/>
            <person name="Stark A."/>
            <person name="Stephan W."/>
            <person name="Strausberg R.L."/>
            <person name="Strempel S."/>
            <person name="Sturgill D."/>
            <person name="Sutton G."/>
            <person name="Sutton G.G."/>
            <person name="Tao W."/>
            <person name="Teichmann S."/>
            <person name="Tobari Y.N."/>
            <person name="Tomimura Y."/>
            <person name="Tsolas J.M."/>
            <person name="Valente V.L."/>
            <person name="Venter E."/>
            <person name="Venter J.C."/>
            <person name="Vicario S."/>
            <person name="Vieira F.G."/>
            <person name="Vilella A.J."/>
            <person name="Villasante A."/>
            <person name="Walenz B."/>
            <person name="Wang J."/>
            <person name="Wasserman M."/>
            <person name="Watts T."/>
            <person name="Wilson D."/>
            <person name="Wilson R.K."/>
            <person name="Wing R.A."/>
            <person name="Wolfner M.F."/>
            <person name="Wong A."/>
            <person name="Wong G.K."/>
            <person name="Wu C.I."/>
            <person name="Wu G."/>
            <person name="Yamamoto D."/>
            <person name="Yang H.P."/>
            <person name="Yang S.P."/>
            <person name="Yorke J.A."/>
            <person name="Yoshida K."/>
            <person name="Zdobnov E."/>
            <person name="Zhang P."/>
            <person name="Zhang Y."/>
            <person name="Zimin A.V."/>
            <person name="Baldwin J."/>
            <person name="Abdouelleil A."/>
            <person name="Abdulkadir J."/>
            <person name="Abebe A."/>
            <person name="Abera B."/>
            <person name="Abreu J."/>
            <person name="Acer S.C."/>
            <person name="Aftuck L."/>
            <person name="Alexander A."/>
            <person name="An P."/>
            <person name="Anderson E."/>
            <person name="Anderson S."/>
            <person name="Arachi H."/>
            <person name="Azer M."/>
            <person name="Bachantsang P."/>
            <person name="Barry A."/>
            <person name="Bayul T."/>
            <person name="Berlin A."/>
            <person name="Bessette D."/>
            <person name="Bloom T."/>
            <person name="Blye J."/>
            <person name="Boguslavskiy L."/>
            <person name="Bonnet C."/>
            <person name="Boukhgalter B."/>
            <person name="Bourzgui I."/>
            <person name="Brown A."/>
            <person name="Cahill P."/>
            <person name="Channer S."/>
            <person name="Cheshatsang Y."/>
            <person name="Chuda L."/>
            <person name="Citroen M."/>
            <person name="Collymore A."/>
            <person name="Cooke P."/>
            <person name="Costello M."/>
            <person name="D'Aco K."/>
            <person name="Daza R."/>
            <person name="De Haan G."/>
            <person name="DeGray S."/>
            <person name="DeMaso C."/>
            <person name="Dhargay N."/>
            <person name="Dooley K."/>
            <person name="Dooley E."/>
            <person name="Doricent M."/>
            <person name="Dorje P."/>
            <person name="Dorjee K."/>
            <person name="Dupes A."/>
            <person name="Elong R."/>
            <person name="Falk J."/>
            <person name="Farina A."/>
            <person name="Faro S."/>
            <person name="Ferguson D."/>
            <person name="Fisher S."/>
            <person name="Foley C.D."/>
            <person name="Franke A."/>
            <person name="Friedrich D."/>
            <person name="Gadbois L."/>
            <person name="Gearin G."/>
            <person name="Gearin C.R."/>
            <person name="Giannoukos G."/>
            <person name="Goode T."/>
            <person name="Graham J."/>
            <person name="Grandbois E."/>
            <person name="Grewal S."/>
            <person name="Gyaltsen K."/>
            <person name="Hafez N."/>
            <person name="Hagos B."/>
            <person name="Hall J."/>
            <person name="Henson C."/>
            <person name="Hollinger A."/>
            <person name="Honan T."/>
            <person name="Huard M.D."/>
            <person name="Hughes L."/>
            <person name="Hurhula B."/>
            <person name="Husby M.E."/>
            <person name="Kamat A."/>
            <person name="Kanga B."/>
            <person name="Kashin S."/>
            <person name="Khazanovich D."/>
            <person name="Kisner P."/>
            <person name="Lance K."/>
            <person name="Lara M."/>
            <person name="Lee W."/>
            <person name="Lennon N."/>
            <person name="Letendre F."/>
            <person name="LeVine R."/>
            <person name="Lipovsky A."/>
            <person name="Liu X."/>
            <person name="Liu J."/>
            <person name="Liu S."/>
            <person name="Lokyitsang T."/>
            <person name="Lokyitsang Y."/>
            <person name="Lubonja R."/>
            <person name="Lui A."/>
            <person name="MacDonald P."/>
            <person name="Magnisalis V."/>
            <person name="Maru K."/>
            <person name="Matthews C."/>
            <person name="McCusker W."/>
            <person name="McDonough S."/>
            <person name="Mehta T."/>
            <person name="Meldrim J."/>
            <person name="Meneus L."/>
            <person name="Mihai O."/>
            <person name="Mihalev A."/>
            <person name="Mihova T."/>
            <person name="Mittelman R."/>
            <person name="Mlenga V."/>
            <person name="Montmayeur A."/>
            <person name="Mulrain L."/>
            <person name="Navidi A."/>
            <person name="Naylor J."/>
            <person name="Negash T."/>
            <person name="Nguyen T."/>
            <person name="Nguyen N."/>
            <person name="Nicol R."/>
            <person name="Norbu C."/>
            <person name="Norbu N."/>
            <person name="Novod N."/>
            <person name="O'Neill B."/>
            <person name="Osman S."/>
            <person name="Markiewicz E."/>
            <person name="Oyono O.L."/>
            <person name="Patti C."/>
            <person name="Phunkhang P."/>
            <person name="Pierre F."/>
            <person name="Priest M."/>
            <person name="Raghuraman S."/>
            <person name="Rege F."/>
            <person name="Reyes R."/>
            <person name="Rise C."/>
            <person name="Rogov P."/>
            <person name="Ross K."/>
            <person name="Ryan E."/>
            <person name="Settipalli S."/>
            <person name="Shea T."/>
            <person name="Sherpa N."/>
            <person name="Shi L."/>
            <person name="Shih D."/>
            <person name="Sparrow T."/>
            <person name="Spaulding J."/>
            <person name="Stalker J."/>
            <person name="Stange-Thomann N."/>
            <person name="Stavropoulos S."/>
            <person name="Stone C."/>
            <person name="Strader C."/>
            <person name="Tesfaye S."/>
            <person name="Thomson T."/>
            <person name="Thoulutsang Y."/>
            <person name="Thoulutsang D."/>
            <person name="Topham K."/>
            <person name="Topping I."/>
            <person name="Tsamla T."/>
            <person name="Vassiliev H."/>
            <person name="Vo A."/>
            <person name="Wangchuk T."/>
            <person name="Wangdi T."/>
            <person name="Weiand M."/>
            <person name="Wilkinson J."/>
            <person name="Wilson A."/>
            <person name="Yadav S."/>
            <person name="Young G."/>
            <person name="Yu Q."/>
            <person name="Zembek L."/>
            <person name="Zhong D."/>
            <person name="Zimmer A."/>
            <person name="Zwirko Z."/>
            <person name="Jaffe D.B."/>
            <person name="Alvarez P."/>
            <person name="Brockman W."/>
            <person name="Butler J."/>
            <person name="Chin C."/>
            <person name="Gnerre S."/>
            <person name="Grabherr M."/>
            <person name="Kleber M."/>
            <person name="Mauceli E."/>
            <person name="MacCallum I."/>
        </authorList>
    </citation>
    <scope>NUCLEOTIDE SEQUENCE [LARGE SCALE GENOMIC DNA]</scope>
    <source>
        <strain evidence="14">Tucson 15287-2541.00</strain>
    </source>
</reference>
<dbReference type="InterPro" id="IPR045330">
    <property type="entry name" value="TRM3/TARBP1"/>
</dbReference>
<dbReference type="OrthoDB" id="241340at2759"/>